<dbReference type="EMBL" id="NUBY01000037">
    <property type="protein sequence ID" value="PEQ08250.1"/>
    <property type="molecule type" value="Genomic_DNA"/>
</dbReference>
<dbReference type="InterPro" id="IPR011527">
    <property type="entry name" value="ABC1_TM_dom"/>
</dbReference>
<feature type="transmembrane region" description="Helical" evidence="9">
    <location>
        <begin position="238"/>
        <end position="260"/>
    </location>
</feature>
<evidence type="ECO:0000256" key="8">
    <source>
        <dbReference type="ARBA" id="ARBA00023136"/>
    </source>
</evidence>
<dbReference type="PANTHER" id="PTHR43394:SF1">
    <property type="entry name" value="ATP-BINDING CASSETTE SUB-FAMILY B MEMBER 10, MITOCHONDRIAL"/>
    <property type="match status" value="1"/>
</dbReference>
<dbReference type="Pfam" id="PF00005">
    <property type="entry name" value="ABC_tran"/>
    <property type="match status" value="1"/>
</dbReference>
<dbReference type="SUPFAM" id="SSF52540">
    <property type="entry name" value="P-loop containing nucleoside triphosphate hydrolases"/>
    <property type="match status" value="1"/>
</dbReference>
<dbReference type="FunFam" id="3.40.50.300:FF:000221">
    <property type="entry name" value="Multidrug ABC transporter ATP-binding protein"/>
    <property type="match status" value="1"/>
</dbReference>
<keyword evidence="5" id="KW-0547">Nucleotide-binding</keyword>
<gene>
    <name evidence="12" type="ORF">CN585_10220</name>
</gene>
<keyword evidence="3" id="KW-1003">Cell membrane</keyword>
<dbReference type="PROSITE" id="PS50893">
    <property type="entry name" value="ABC_TRANSPORTER_2"/>
    <property type="match status" value="1"/>
</dbReference>
<dbReference type="Pfam" id="PF00664">
    <property type="entry name" value="ABC_membrane"/>
    <property type="match status" value="1"/>
</dbReference>
<dbReference type="InterPro" id="IPR039421">
    <property type="entry name" value="Type_1_exporter"/>
</dbReference>
<dbReference type="Gene3D" id="3.40.50.300">
    <property type="entry name" value="P-loop containing nucleotide triphosphate hydrolases"/>
    <property type="match status" value="1"/>
</dbReference>
<dbReference type="InterPro" id="IPR003593">
    <property type="entry name" value="AAA+_ATPase"/>
</dbReference>
<dbReference type="SUPFAM" id="SSF90123">
    <property type="entry name" value="ABC transporter transmembrane region"/>
    <property type="match status" value="1"/>
</dbReference>
<comment type="subcellular location">
    <subcellularLocation>
        <location evidence="1">Cell membrane</location>
        <topology evidence="1">Multi-pass membrane protein</topology>
    </subcellularLocation>
</comment>
<feature type="transmembrane region" description="Helical" evidence="9">
    <location>
        <begin position="159"/>
        <end position="177"/>
    </location>
</feature>
<dbReference type="AlphaFoldDB" id="A0A2A8HGM4"/>
<evidence type="ECO:0000313" key="12">
    <source>
        <dbReference type="EMBL" id="PEQ08250.1"/>
    </source>
</evidence>
<dbReference type="Gene3D" id="1.20.1560.10">
    <property type="entry name" value="ABC transporter type 1, transmembrane domain"/>
    <property type="match status" value="1"/>
</dbReference>
<dbReference type="InterPro" id="IPR003439">
    <property type="entry name" value="ABC_transporter-like_ATP-bd"/>
</dbReference>
<dbReference type="InterPro" id="IPR036640">
    <property type="entry name" value="ABC1_TM_sf"/>
</dbReference>
<evidence type="ECO:0000256" key="3">
    <source>
        <dbReference type="ARBA" id="ARBA00022475"/>
    </source>
</evidence>
<evidence type="ECO:0000313" key="13">
    <source>
        <dbReference type="Proteomes" id="UP000220841"/>
    </source>
</evidence>
<dbReference type="GO" id="GO:0015421">
    <property type="term" value="F:ABC-type oligopeptide transporter activity"/>
    <property type="evidence" value="ECO:0007669"/>
    <property type="project" value="TreeGrafter"/>
</dbReference>
<dbReference type="InterPro" id="IPR027417">
    <property type="entry name" value="P-loop_NTPase"/>
</dbReference>
<dbReference type="InterPro" id="IPR017871">
    <property type="entry name" value="ABC_transporter-like_CS"/>
</dbReference>
<dbReference type="PROSITE" id="PS50929">
    <property type="entry name" value="ABC_TM1F"/>
    <property type="match status" value="1"/>
</dbReference>
<evidence type="ECO:0000256" key="7">
    <source>
        <dbReference type="ARBA" id="ARBA00022989"/>
    </source>
</evidence>
<sequence>MKSFRKLLQYLKPYMFFAIIGPLFMVLEVAMDLIQPTIMQHIIDVGIANRDLNYVIKMGLLMLGAAALGLVGGLGCMMYSTKAAVNFATDIRKDVFTKIETFSSKNRDAFGTGKLLTIVTNDITSIQSAMTMTLRVLVRGPLLFIGSIIIVFVTARELFPILLVVVPILLLAIILIASKASGTFKKVQEALDKVNTKLQENLSGVRVIKAYVRQKYEISQFGNVNTNLTKINIRAVQLISLMMPIIMLVVSGGIVATLWIGGEKVFNGTLQVGAILAFINYLNIILMALMSISMVFIQIARAFPSADRVQQVLNTEVDIMNEANAIEPEKIEGNIDFKDVSYSYTKNNEYVLKDISFSIRKGEKVGIIGSTGSGKSTLAKLLPRLYDIEQGEICIDGINVKRYDLQKLRASIGFVPQKALLFSGSIEENLRYGKEDATHDELETAASSACATEFINKLEESYHYNLTQGATNLSGGQKQRVSIARALVRKPSILILDDSTSAVDAKSEANIQSALRTEYKGTTTLLIASKISSIIDADKILVLDNGELVGDGTHEQLLEQCEVYQEIYLSQGGNLHKEGGKEHA</sequence>
<evidence type="ECO:0000256" key="6">
    <source>
        <dbReference type="ARBA" id="ARBA00022840"/>
    </source>
</evidence>
<feature type="transmembrane region" description="Helical" evidence="9">
    <location>
        <begin position="54"/>
        <end position="79"/>
    </location>
</feature>
<dbReference type="GO" id="GO:0005886">
    <property type="term" value="C:plasma membrane"/>
    <property type="evidence" value="ECO:0007669"/>
    <property type="project" value="UniProtKB-SubCell"/>
</dbReference>
<dbReference type="PANTHER" id="PTHR43394">
    <property type="entry name" value="ATP-DEPENDENT PERMEASE MDL1, MITOCHONDRIAL"/>
    <property type="match status" value="1"/>
</dbReference>
<keyword evidence="2" id="KW-0813">Transport</keyword>
<keyword evidence="8 9" id="KW-0472">Membrane</keyword>
<evidence type="ECO:0000256" key="4">
    <source>
        <dbReference type="ARBA" id="ARBA00022692"/>
    </source>
</evidence>
<accession>A0A2A8HGM4</accession>
<dbReference type="FunFam" id="1.20.1560.10:FF:000040">
    <property type="entry name" value="Multidrug ABC transporter ATP-binding protein"/>
    <property type="match status" value="1"/>
</dbReference>
<feature type="transmembrane region" description="Helical" evidence="9">
    <location>
        <begin position="136"/>
        <end position="153"/>
    </location>
</feature>
<keyword evidence="7 9" id="KW-1133">Transmembrane helix</keyword>
<reference evidence="12 13" key="1">
    <citation type="submission" date="2017-09" db="EMBL/GenBank/DDBJ databases">
        <title>Large-scale bioinformatics analysis of Bacillus genomes uncovers conserved roles of natural products in bacterial physiology.</title>
        <authorList>
            <consortium name="Agbiome Team Llc"/>
            <person name="Bleich R.M."/>
            <person name="Grubbs K.J."/>
            <person name="Santa Maria K.C."/>
            <person name="Allen S.E."/>
            <person name="Farag S."/>
            <person name="Shank E.A."/>
            <person name="Bowers A."/>
        </authorList>
    </citation>
    <scope>NUCLEOTIDE SEQUENCE [LARGE SCALE GENOMIC DNA]</scope>
    <source>
        <strain evidence="12 13">AFS021349</strain>
    </source>
</reference>
<evidence type="ECO:0000256" key="1">
    <source>
        <dbReference type="ARBA" id="ARBA00004651"/>
    </source>
</evidence>
<dbReference type="PROSITE" id="PS00211">
    <property type="entry name" value="ABC_TRANSPORTER_1"/>
    <property type="match status" value="1"/>
</dbReference>
<dbReference type="RefSeq" id="WP_098226293.1">
    <property type="nucleotide sequence ID" value="NZ_NUBY01000037.1"/>
</dbReference>
<dbReference type="GO" id="GO:0005524">
    <property type="term" value="F:ATP binding"/>
    <property type="evidence" value="ECO:0007669"/>
    <property type="project" value="UniProtKB-KW"/>
</dbReference>
<dbReference type="CDD" id="cd18548">
    <property type="entry name" value="ABC_6TM_Tm287_like"/>
    <property type="match status" value="1"/>
</dbReference>
<proteinExistence type="predicted"/>
<keyword evidence="4 9" id="KW-0812">Transmembrane</keyword>
<dbReference type="SMART" id="SM00382">
    <property type="entry name" value="AAA"/>
    <property type="match status" value="1"/>
</dbReference>
<dbReference type="Proteomes" id="UP000220841">
    <property type="component" value="Unassembled WGS sequence"/>
</dbReference>
<evidence type="ECO:0000256" key="9">
    <source>
        <dbReference type="SAM" id="Phobius"/>
    </source>
</evidence>
<feature type="transmembrane region" description="Helical" evidence="9">
    <location>
        <begin position="12"/>
        <end position="34"/>
    </location>
</feature>
<feature type="transmembrane region" description="Helical" evidence="9">
    <location>
        <begin position="272"/>
        <end position="297"/>
    </location>
</feature>
<feature type="domain" description="ABC transporter" evidence="10">
    <location>
        <begin position="335"/>
        <end position="570"/>
    </location>
</feature>
<name>A0A2A8HGM4_9BACI</name>
<keyword evidence="6 12" id="KW-0067">ATP-binding</keyword>
<organism evidence="12 13">
    <name type="scientific">Bacillus toyonensis</name>
    <dbReference type="NCBI Taxonomy" id="155322"/>
    <lineage>
        <taxon>Bacteria</taxon>
        <taxon>Bacillati</taxon>
        <taxon>Bacillota</taxon>
        <taxon>Bacilli</taxon>
        <taxon>Bacillales</taxon>
        <taxon>Bacillaceae</taxon>
        <taxon>Bacillus</taxon>
        <taxon>Bacillus cereus group</taxon>
    </lineage>
</organism>
<evidence type="ECO:0000259" key="11">
    <source>
        <dbReference type="PROSITE" id="PS50929"/>
    </source>
</evidence>
<evidence type="ECO:0000256" key="5">
    <source>
        <dbReference type="ARBA" id="ARBA00022741"/>
    </source>
</evidence>
<dbReference type="GO" id="GO:0016887">
    <property type="term" value="F:ATP hydrolysis activity"/>
    <property type="evidence" value="ECO:0007669"/>
    <property type="project" value="InterPro"/>
</dbReference>
<evidence type="ECO:0000256" key="2">
    <source>
        <dbReference type="ARBA" id="ARBA00022448"/>
    </source>
</evidence>
<feature type="domain" description="ABC transmembrane type-1" evidence="11">
    <location>
        <begin position="19"/>
        <end position="301"/>
    </location>
</feature>
<evidence type="ECO:0000259" key="10">
    <source>
        <dbReference type="PROSITE" id="PS50893"/>
    </source>
</evidence>
<protein>
    <submittedName>
        <fullName evidence="12">Multidrug ABC transporter ATP-binding protein</fullName>
    </submittedName>
</protein>
<comment type="caution">
    <text evidence="12">The sequence shown here is derived from an EMBL/GenBank/DDBJ whole genome shotgun (WGS) entry which is preliminary data.</text>
</comment>